<name>A0AAW1LIF2_SAPOF</name>
<keyword evidence="5" id="KW-1185">Reference proteome</keyword>
<evidence type="ECO:0000313" key="5">
    <source>
        <dbReference type="Proteomes" id="UP001443914"/>
    </source>
</evidence>
<dbReference type="Pfam" id="PF02458">
    <property type="entry name" value="Transferase"/>
    <property type="match status" value="1"/>
</dbReference>
<dbReference type="GO" id="GO:0016746">
    <property type="term" value="F:acyltransferase activity"/>
    <property type="evidence" value="ECO:0007669"/>
    <property type="project" value="UniProtKB-KW"/>
</dbReference>
<dbReference type="AlphaFoldDB" id="A0AAW1LIF2"/>
<evidence type="ECO:0008006" key="6">
    <source>
        <dbReference type="Google" id="ProtNLM"/>
    </source>
</evidence>
<organism evidence="4 5">
    <name type="scientific">Saponaria officinalis</name>
    <name type="common">Common soapwort</name>
    <name type="synonym">Lychnis saponaria</name>
    <dbReference type="NCBI Taxonomy" id="3572"/>
    <lineage>
        <taxon>Eukaryota</taxon>
        <taxon>Viridiplantae</taxon>
        <taxon>Streptophyta</taxon>
        <taxon>Embryophyta</taxon>
        <taxon>Tracheophyta</taxon>
        <taxon>Spermatophyta</taxon>
        <taxon>Magnoliopsida</taxon>
        <taxon>eudicotyledons</taxon>
        <taxon>Gunneridae</taxon>
        <taxon>Pentapetalae</taxon>
        <taxon>Caryophyllales</taxon>
        <taxon>Caryophyllaceae</taxon>
        <taxon>Caryophylleae</taxon>
        <taxon>Saponaria</taxon>
    </lineage>
</organism>
<proteinExistence type="inferred from homology"/>
<accession>A0AAW1LIF2</accession>
<dbReference type="PANTHER" id="PTHR31623">
    <property type="entry name" value="F21J9.9"/>
    <property type="match status" value="1"/>
</dbReference>
<sequence>MKPSKMEVKIISKELIKPSSPTPSHLQKMTLSFLDQNSSPNTIPALLFYRAPPDTAAPFNITRLKTALSETLTCFYPLAGRYKTLGTISCNDEGVPFIEARVNCPISSVISSPSSSNVDFLSFYPPGRENLKKSGIHLSIQVNVCTCGGFVIGWYHTHKVTDGISTATFFRYWAALVTQRYEDAGQAKPDFSSSVTYFPPLPGKDKPVTPELELHEPKGMEKSSNVVRSFVFKNGAITKLKAKSVSDQVPNPSRFEAVSGFLWKQILLAASTKEGRSIMGVLLDLRSRTDPPMPKGSMGNLVETAFVKAETRAELPELVSEIRETMTEMKKVVAGYQSDKREAAKEKHWRGFIKAYMECKRNNVYLLTSWCKASGFSDVDFGFGKPVWIVPVDSKINPINYLKDMIILTEFGDLDGGGIEAWLFLEEEHIKFLEFNHEFLDFASPNF</sequence>
<dbReference type="Proteomes" id="UP001443914">
    <property type="component" value="Unassembled WGS sequence"/>
</dbReference>
<keyword evidence="2" id="KW-0808">Transferase</keyword>
<keyword evidence="3" id="KW-0012">Acyltransferase</keyword>
<dbReference type="Gene3D" id="3.30.559.10">
    <property type="entry name" value="Chloramphenicol acetyltransferase-like domain"/>
    <property type="match status" value="2"/>
</dbReference>
<protein>
    <recommendedName>
        <fullName evidence="6">Transferase</fullName>
    </recommendedName>
</protein>
<reference evidence="4" key="1">
    <citation type="submission" date="2024-03" db="EMBL/GenBank/DDBJ databases">
        <title>WGS assembly of Saponaria officinalis var. Norfolk2.</title>
        <authorList>
            <person name="Jenkins J."/>
            <person name="Shu S."/>
            <person name="Grimwood J."/>
            <person name="Barry K."/>
            <person name="Goodstein D."/>
            <person name="Schmutz J."/>
            <person name="Leebens-Mack J."/>
            <person name="Osbourn A."/>
        </authorList>
    </citation>
    <scope>NUCLEOTIDE SEQUENCE [LARGE SCALE GENOMIC DNA]</scope>
    <source>
        <strain evidence="4">JIC</strain>
    </source>
</reference>
<comment type="caution">
    <text evidence="4">The sequence shown here is derived from an EMBL/GenBank/DDBJ whole genome shotgun (WGS) entry which is preliminary data.</text>
</comment>
<dbReference type="InterPro" id="IPR023213">
    <property type="entry name" value="CAT-like_dom_sf"/>
</dbReference>
<gene>
    <name evidence="4" type="ORF">RND81_04G031900</name>
</gene>
<evidence type="ECO:0000256" key="2">
    <source>
        <dbReference type="ARBA" id="ARBA00022679"/>
    </source>
</evidence>
<dbReference type="EMBL" id="JBDFQZ010000004">
    <property type="protein sequence ID" value="KAK9732920.1"/>
    <property type="molecule type" value="Genomic_DNA"/>
</dbReference>
<evidence type="ECO:0000256" key="3">
    <source>
        <dbReference type="ARBA" id="ARBA00023315"/>
    </source>
</evidence>
<comment type="similarity">
    <text evidence="1">Belongs to the plant acyltransferase family.</text>
</comment>
<dbReference type="PANTHER" id="PTHR31623:SF110">
    <property type="entry name" value="VINORINE SYNTHASE-LIKE"/>
    <property type="match status" value="1"/>
</dbReference>
<evidence type="ECO:0000256" key="1">
    <source>
        <dbReference type="ARBA" id="ARBA00009861"/>
    </source>
</evidence>
<evidence type="ECO:0000313" key="4">
    <source>
        <dbReference type="EMBL" id="KAK9732920.1"/>
    </source>
</evidence>